<evidence type="ECO:0000256" key="1">
    <source>
        <dbReference type="SAM" id="SignalP"/>
    </source>
</evidence>
<accession>A0A7V1LPK5</accession>
<feature type="signal peptide" evidence="1">
    <location>
        <begin position="1"/>
        <end position="24"/>
    </location>
</feature>
<evidence type="ECO:0008006" key="3">
    <source>
        <dbReference type="Google" id="ProtNLM"/>
    </source>
</evidence>
<reference evidence="2" key="1">
    <citation type="journal article" date="2020" name="mSystems">
        <title>Genome- and Community-Level Interaction Insights into Carbon Utilization and Element Cycling Functions of Hydrothermarchaeota in Hydrothermal Sediment.</title>
        <authorList>
            <person name="Zhou Z."/>
            <person name="Liu Y."/>
            <person name="Xu W."/>
            <person name="Pan J."/>
            <person name="Luo Z.H."/>
            <person name="Li M."/>
        </authorList>
    </citation>
    <scope>NUCLEOTIDE SEQUENCE [LARGE SCALE GENOMIC DNA]</scope>
    <source>
        <strain evidence="2">HyVt-456</strain>
    </source>
</reference>
<gene>
    <name evidence="2" type="ORF">ENJ10_14050</name>
</gene>
<dbReference type="AlphaFoldDB" id="A0A7V1LPK5"/>
<proteinExistence type="predicted"/>
<comment type="caution">
    <text evidence="2">The sequence shown here is derived from an EMBL/GenBank/DDBJ whole genome shotgun (WGS) entry which is preliminary data.</text>
</comment>
<sequence>MQAPLKRVWLLLWIAFGPALPLWAQQDDKADYETLHLQLELQQNYQPGSDVRALLDSAETYAAQQDYVMALVFLEEARDSFRTSAAESRSPAPDTLPPQYLSASGPFRFSMLSGVDFNRQEFELGFDQSDSVLLDQVSKPYVGLAMKFEPFSRPFSIQNILRYDKENFDNELRLAGRWYGKVHTFESRLSYLFNRNFVYNNLGYNELNADFIYTFSNELWSGRLQNTSRLKAYQSPDANVPDYFRNTLNGYLSYYQGAGFSLQAYYALDYNESRNTRNNDFVNQYLGLSTHWKAGGVSLRINPQVEQNRFTYLVADSLLDNRSQTARLEATLSYRIFNPLEIRLNGSYRQKSYLKKTEQEPDYKLVNFNPEGRFYINNQFSLGAGGYWEKRRHTVSPGLDSAYVVQQDYSDRGLTLNVDYASAQGRVLSLSVRYSARRYQGGDSGANFSLYADRNIWSGLLFVQWPLFDHLSLQAVAMYDNDKDLDSAFNDSKSSFYTLELKYEF</sequence>
<dbReference type="Proteomes" id="UP000886005">
    <property type="component" value="Unassembled WGS sequence"/>
</dbReference>
<name>A0A7V1LPK5_CALAY</name>
<feature type="chain" id="PRO_5031255221" description="DUF560 domain-containing protein" evidence="1">
    <location>
        <begin position="25"/>
        <end position="505"/>
    </location>
</feature>
<keyword evidence="1" id="KW-0732">Signal</keyword>
<evidence type="ECO:0000313" key="2">
    <source>
        <dbReference type="EMBL" id="HED11811.1"/>
    </source>
</evidence>
<organism evidence="2">
    <name type="scientific">Caldithrix abyssi</name>
    <dbReference type="NCBI Taxonomy" id="187145"/>
    <lineage>
        <taxon>Bacteria</taxon>
        <taxon>Pseudomonadati</taxon>
        <taxon>Calditrichota</taxon>
        <taxon>Calditrichia</taxon>
        <taxon>Calditrichales</taxon>
        <taxon>Calditrichaceae</taxon>
        <taxon>Caldithrix</taxon>
    </lineage>
</organism>
<protein>
    <recommendedName>
        <fullName evidence="3">DUF560 domain-containing protein</fullName>
    </recommendedName>
</protein>
<dbReference type="EMBL" id="DRLD01000396">
    <property type="protein sequence ID" value="HED11811.1"/>
    <property type="molecule type" value="Genomic_DNA"/>
</dbReference>